<dbReference type="RefSeq" id="XP_051272868.1">
    <property type="nucleotide sequence ID" value="XM_051416908.1"/>
</dbReference>
<dbReference type="PROSITE" id="PS51073">
    <property type="entry name" value="RPEL"/>
    <property type="match status" value="3"/>
</dbReference>
<feature type="region of interest" description="Disordered" evidence="8">
    <location>
        <begin position="494"/>
        <end position="551"/>
    </location>
</feature>
<feature type="region of interest" description="Disordered" evidence="8">
    <location>
        <begin position="250"/>
        <end position="328"/>
    </location>
</feature>
<keyword evidence="4" id="KW-0175">Coiled coil</keyword>
<dbReference type="InterPro" id="IPR004018">
    <property type="entry name" value="RPEL_repeat"/>
</dbReference>
<evidence type="ECO:0000256" key="3">
    <source>
        <dbReference type="ARBA" id="ARBA00023015"/>
    </source>
</evidence>
<feature type="region of interest" description="Disordered" evidence="8">
    <location>
        <begin position="683"/>
        <end position="709"/>
    </location>
</feature>
<feature type="compositionally biased region" description="Low complexity" evidence="8">
    <location>
        <begin position="259"/>
        <end position="272"/>
    </location>
</feature>
<dbReference type="Gene3D" id="6.10.140.2040">
    <property type="match status" value="1"/>
</dbReference>
<organism evidence="10 11">
    <name type="scientific">Dicentrarchus labrax</name>
    <name type="common">European seabass</name>
    <name type="synonym">Morone labrax</name>
    <dbReference type="NCBI Taxonomy" id="13489"/>
    <lineage>
        <taxon>Eukaryota</taxon>
        <taxon>Metazoa</taxon>
        <taxon>Chordata</taxon>
        <taxon>Craniata</taxon>
        <taxon>Vertebrata</taxon>
        <taxon>Euteleostomi</taxon>
        <taxon>Actinopterygii</taxon>
        <taxon>Neopterygii</taxon>
        <taxon>Teleostei</taxon>
        <taxon>Neoteleostei</taxon>
        <taxon>Acanthomorphata</taxon>
        <taxon>Eupercaria</taxon>
        <taxon>Moronidae</taxon>
        <taxon>Dicentrarchus</taxon>
    </lineage>
</organism>
<evidence type="ECO:0000313" key="11">
    <source>
        <dbReference type="Proteomes" id="UP000694389"/>
    </source>
</evidence>
<feature type="region of interest" description="Disordered" evidence="8">
    <location>
        <begin position="189"/>
        <end position="228"/>
    </location>
</feature>
<accession>A0A8C4EYP9</accession>
<dbReference type="GO" id="GO:0003713">
    <property type="term" value="F:transcription coactivator activity"/>
    <property type="evidence" value="ECO:0007669"/>
    <property type="project" value="UniProtKB-ARBA"/>
</dbReference>
<dbReference type="PANTHER" id="PTHR22793">
    <property type="entry name" value="MYOCARDIN-RELATED TRANSCRIPTION FACTOR-RELATED"/>
    <property type="match status" value="1"/>
</dbReference>
<evidence type="ECO:0000256" key="1">
    <source>
        <dbReference type="ARBA" id="ARBA00004123"/>
    </source>
</evidence>
<dbReference type="GeneTree" id="ENSGT00950000182979"/>
<feature type="region of interest" description="Disordered" evidence="8">
    <location>
        <begin position="835"/>
        <end position="863"/>
    </location>
</feature>
<dbReference type="SUPFAM" id="SSF68906">
    <property type="entry name" value="SAP domain"/>
    <property type="match status" value="1"/>
</dbReference>
<name>A0A8C4EYP9_DICLA</name>
<protein>
    <submittedName>
        <fullName evidence="10">Myocardin related transcription factor B</fullName>
    </submittedName>
</protein>
<dbReference type="Ensembl" id="ENSDLAT00005028126.2">
    <property type="protein sequence ID" value="ENSDLAP00005026331.2"/>
    <property type="gene ID" value="ENSDLAG00005011925.2"/>
</dbReference>
<evidence type="ECO:0000256" key="5">
    <source>
        <dbReference type="ARBA" id="ARBA00023163"/>
    </source>
</evidence>
<feature type="compositionally biased region" description="Low complexity" evidence="8">
    <location>
        <begin position="38"/>
        <end position="49"/>
    </location>
</feature>
<feature type="compositionally biased region" description="Basic and acidic residues" evidence="8">
    <location>
        <begin position="288"/>
        <end position="302"/>
    </location>
</feature>
<evidence type="ECO:0000256" key="2">
    <source>
        <dbReference type="ARBA" id="ARBA00022737"/>
    </source>
</evidence>
<feature type="region of interest" description="Disordered" evidence="8">
    <location>
        <begin position="389"/>
        <end position="409"/>
    </location>
</feature>
<dbReference type="OrthoDB" id="197676at2759"/>
<dbReference type="Pfam" id="PF02755">
    <property type="entry name" value="RPEL"/>
    <property type="match status" value="2"/>
</dbReference>
<comment type="subcellular location">
    <subcellularLocation>
        <location evidence="1">Nucleus</location>
    </subcellularLocation>
</comment>
<dbReference type="SMART" id="SM00513">
    <property type="entry name" value="SAP"/>
    <property type="match status" value="1"/>
</dbReference>
<feature type="compositionally biased region" description="Polar residues" evidence="8">
    <location>
        <begin position="848"/>
        <end position="863"/>
    </location>
</feature>
<evidence type="ECO:0000256" key="8">
    <source>
        <dbReference type="SAM" id="MobiDB-lite"/>
    </source>
</evidence>
<dbReference type="GO" id="GO:0005634">
    <property type="term" value="C:nucleus"/>
    <property type="evidence" value="ECO:0007669"/>
    <property type="project" value="UniProtKB-SubCell"/>
</dbReference>
<feature type="repeat" description="RPEL" evidence="7">
    <location>
        <begin position="142"/>
        <end position="167"/>
    </location>
</feature>
<keyword evidence="2" id="KW-0677">Repeat</keyword>
<evidence type="ECO:0000256" key="4">
    <source>
        <dbReference type="ARBA" id="ARBA00023054"/>
    </source>
</evidence>
<evidence type="ECO:0000313" key="10">
    <source>
        <dbReference type="Ensembl" id="ENSDLAP00005026331.2"/>
    </source>
</evidence>
<feature type="region of interest" description="Disordered" evidence="8">
    <location>
        <begin position="1"/>
        <end position="50"/>
    </location>
</feature>
<keyword evidence="5" id="KW-0804">Transcription</keyword>
<feature type="compositionally biased region" description="Pro residues" evidence="8">
    <location>
        <begin position="217"/>
        <end position="228"/>
    </location>
</feature>
<dbReference type="AlphaFoldDB" id="A0A8C4EYP9"/>
<dbReference type="Gene3D" id="6.10.150.10">
    <property type="match status" value="1"/>
</dbReference>
<evidence type="ECO:0000256" key="6">
    <source>
        <dbReference type="ARBA" id="ARBA00023242"/>
    </source>
</evidence>
<dbReference type="Pfam" id="PF02037">
    <property type="entry name" value="SAP"/>
    <property type="match status" value="1"/>
</dbReference>
<dbReference type="GO" id="GO:0051145">
    <property type="term" value="P:smooth muscle cell differentiation"/>
    <property type="evidence" value="ECO:0007669"/>
    <property type="project" value="TreeGrafter"/>
</dbReference>
<dbReference type="CTD" id="793956"/>
<dbReference type="GeneID" id="127372956"/>
<reference evidence="10" key="2">
    <citation type="submission" date="2025-09" db="UniProtKB">
        <authorList>
            <consortium name="Ensembl"/>
        </authorList>
    </citation>
    <scope>IDENTIFICATION</scope>
</reference>
<gene>
    <name evidence="10" type="primary">mrtfba</name>
</gene>
<dbReference type="Gene3D" id="1.10.720.30">
    <property type="entry name" value="SAP domain"/>
    <property type="match status" value="1"/>
</dbReference>
<keyword evidence="6" id="KW-0539">Nucleus</keyword>
<dbReference type="SMART" id="SM00707">
    <property type="entry name" value="RPEL"/>
    <property type="match status" value="3"/>
</dbReference>
<dbReference type="PANTHER" id="PTHR22793:SF5">
    <property type="entry name" value="MYOCARDIN-RELATED TRANSCRIPTION FACTOR B"/>
    <property type="match status" value="1"/>
</dbReference>
<feature type="compositionally biased region" description="Low complexity" evidence="8">
    <location>
        <begin position="193"/>
        <end position="212"/>
    </location>
</feature>
<dbReference type="Proteomes" id="UP000694389">
    <property type="component" value="Unassembled WGS sequence"/>
</dbReference>
<dbReference type="GO" id="GO:0045944">
    <property type="term" value="P:positive regulation of transcription by RNA polymerase II"/>
    <property type="evidence" value="ECO:0007669"/>
    <property type="project" value="TreeGrafter"/>
</dbReference>
<dbReference type="OMA" id="DTFTQHV"/>
<dbReference type="InterPro" id="IPR036361">
    <property type="entry name" value="SAP_dom_sf"/>
</dbReference>
<dbReference type="PROSITE" id="PS50800">
    <property type="entry name" value="SAP"/>
    <property type="match status" value="1"/>
</dbReference>
<feature type="repeat" description="RPEL" evidence="7">
    <location>
        <begin position="54"/>
        <end position="79"/>
    </location>
</feature>
<evidence type="ECO:0000256" key="7">
    <source>
        <dbReference type="PROSITE-ProRule" id="PRU00401"/>
    </source>
</evidence>
<feature type="domain" description="SAP" evidence="9">
    <location>
        <begin position="415"/>
        <end position="449"/>
    </location>
</feature>
<dbReference type="FunFam" id="1.10.720.30:FF:000002">
    <property type="entry name" value="Myocardin related transcription factor A"/>
    <property type="match status" value="1"/>
</dbReference>
<feature type="compositionally biased region" description="Polar residues" evidence="8">
    <location>
        <begin position="521"/>
        <end position="540"/>
    </location>
</feature>
<dbReference type="InterPro" id="IPR003034">
    <property type="entry name" value="SAP_dom"/>
</dbReference>
<feature type="repeat" description="RPEL" evidence="7">
    <location>
        <begin position="98"/>
        <end position="123"/>
    </location>
</feature>
<feature type="compositionally biased region" description="Pro residues" evidence="8">
    <location>
        <begin position="498"/>
        <end position="507"/>
    </location>
</feature>
<keyword evidence="11" id="KW-1185">Reference proteome</keyword>
<proteinExistence type="predicted"/>
<reference evidence="10" key="1">
    <citation type="submission" date="2025-08" db="UniProtKB">
        <authorList>
            <consortium name="Ensembl"/>
        </authorList>
    </citation>
    <scope>IDENTIFICATION</scope>
</reference>
<evidence type="ECO:0000259" key="9">
    <source>
        <dbReference type="PROSITE" id="PS50800"/>
    </source>
</evidence>
<sequence length="1093" mass="118423">MEPQASQGQLGAEGGCGMLSLLLPSPQSEAVTHEMEELSLQPTQSLPPLNERKNVLQLRLQQRRTREQLVEQGIMPPLKSPAAFHGQIRSLERARTENFLKHKIRSRPERAELVRMHILQETGAEPSLQATQMRLKRARLADNLNEKIAQRPGPMELVEKNILPVDSTLKQAIIVGQVNYPKVLDEDSYDALSPEQPASQESQSSVPSPAESKVPETPSPAPAPPALPSPLLQAFPVVTQATTDFVKVISTNEPPTSRPAVTPAQPVTTAAPSKPGPTLIKQSQQKTPSEKSRSKKGKEPRPRVKKLKYHQYVPPDQKQEASEAPMDSSYARLLQQQQLFLQLQILSQQQQHYNYQTILPAPLKPVAEGQSSSTSSLPTSIMVSLPTAPPPPTVAPARSNNSLSNRKPGVLPANLEEMKVAELKLELKLRGLPVSGTKTDLIERLKPFQDNPSTSAPNTAPAPATTIVSSVPMEVNSTTTTPALVFPVQQVAAESMNPTPPVSPNPTDPSTHHQDVGMSETPETQTVSSGWAGQRSSPLLSFQVPEEKDRRLHEKERQIEELMRKLEQEQRLVEVLKMQLEVEKRASTSDSATVSPKLTSVPAMNPVPTVLSSNVVKMEGTVLSNCSSTTATIPNSILGSQTLSPLPTMVKLEDVTVSSGKPLQLQAQTQLITQIQPQAQSQVTTSPQLLSQSQRSPKLQTQPQSQPAAPSLQQFFISHTGGVSQVLGQPQTLLTTTGQAGTQILLPVSLPNNATAIQLPSTTVSLQPVLQATVSNPGLVQGSVPQLPTTKMETAPSQQLANHNQLLQTLTMCNNATGLENQTGPEMNPQCFLRSSPENRVSPRASPNHISNGPFNKSSSPQPTFILQSTSLITQPPKTREPPRYEEAVKQSRNLHANHVSQVPTATSQQMDDLFDILIESGEITPFIQQDPSVSVTKTVPVTANITTLPVNTALSRPPPQIQLAPPPTLSPIIGHSLPTLSSLATDNQLEAFLEGTLADTTTATDPRTRGLMEELQAQLMDQQPYSPMDTSDLSFCDSSSPPSSLNMGLSDPGLDNMEWLDLTMPPGPAGALTPLGIPTDFLDTHDLQLHWD</sequence>
<dbReference type="InterPro" id="IPR043451">
    <property type="entry name" value="Myocardin-like"/>
</dbReference>
<keyword evidence="3" id="KW-0805">Transcription regulation</keyword>